<name>A0AAV7VWP6_PLEWA</name>
<proteinExistence type="predicted"/>
<keyword evidence="3" id="KW-1185">Reference proteome</keyword>
<gene>
    <name evidence="2" type="ORF">NDU88_000199</name>
</gene>
<dbReference type="Proteomes" id="UP001066276">
    <property type="component" value="Chromosome 1_2"/>
</dbReference>
<reference evidence="2" key="1">
    <citation type="journal article" date="2022" name="bioRxiv">
        <title>Sequencing and chromosome-scale assembly of the giantPleurodeles waltlgenome.</title>
        <authorList>
            <person name="Brown T."/>
            <person name="Elewa A."/>
            <person name="Iarovenko S."/>
            <person name="Subramanian E."/>
            <person name="Araus A.J."/>
            <person name="Petzold A."/>
            <person name="Susuki M."/>
            <person name="Suzuki K.-i.T."/>
            <person name="Hayashi T."/>
            <person name="Toyoda A."/>
            <person name="Oliveira C."/>
            <person name="Osipova E."/>
            <person name="Leigh N.D."/>
            <person name="Simon A."/>
            <person name="Yun M.H."/>
        </authorList>
    </citation>
    <scope>NUCLEOTIDE SEQUENCE</scope>
    <source>
        <strain evidence="2">20211129_DDA</strain>
        <tissue evidence="2">Liver</tissue>
    </source>
</reference>
<feature type="compositionally biased region" description="Polar residues" evidence="1">
    <location>
        <begin position="30"/>
        <end position="39"/>
    </location>
</feature>
<protein>
    <submittedName>
        <fullName evidence="2">Uncharacterized protein</fullName>
    </submittedName>
</protein>
<comment type="caution">
    <text evidence="2">The sequence shown here is derived from an EMBL/GenBank/DDBJ whole genome shotgun (WGS) entry which is preliminary data.</text>
</comment>
<dbReference type="EMBL" id="JANPWB010000002">
    <property type="protein sequence ID" value="KAJ1204761.1"/>
    <property type="molecule type" value="Genomic_DNA"/>
</dbReference>
<evidence type="ECO:0000313" key="3">
    <source>
        <dbReference type="Proteomes" id="UP001066276"/>
    </source>
</evidence>
<feature type="region of interest" description="Disordered" evidence="1">
    <location>
        <begin position="142"/>
        <end position="277"/>
    </location>
</feature>
<feature type="compositionally biased region" description="Basic residues" evidence="1">
    <location>
        <begin position="18"/>
        <end position="28"/>
    </location>
</feature>
<organism evidence="2 3">
    <name type="scientific">Pleurodeles waltl</name>
    <name type="common">Iberian ribbed newt</name>
    <dbReference type="NCBI Taxonomy" id="8319"/>
    <lineage>
        <taxon>Eukaryota</taxon>
        <taxon>Metazoa</taxon>
        <taxon>Chordata</taxon>
        <taxon>Craniata</taxon>
        <taxon>Vertebrata</taxon>
        <taxon>Euteleostomi</taxon>
        <taxon>Amphibia</taxon>
        <taxon>Batrachia</taxon>
        <taxon>Caudata</taxon>
        <taxon>Salamandroidea</taxon>
        <taxon>Salamandridae</taxon>
        <taxon>Pleurodelinae</taxon>
        <taxon>Pleurodeles</taxon>
    </lineage>
</organism>
<feature type="region of interest" description="Disordered" evidence="1">
    <location>
        <begin position="90"/>
        <end position="123"/>
    </location>
</feature>
<accession>A0AAV7VWP6</accession>
<evidence type="ECO:0000313" key="2">
    <source>
        <dbReference type="EMBL" id="KAJ1204761.1"/>
    </source>
</evidence>
<feature type="compositionally biased region" description="Low complexity" evidence="1">
    <location>
        <begin position="1"/>
        <end position="12"/>
    </location>
</feature>
<feature type="region of interest" description="Disordered" evidence="1">
    <location>
        <begin position="1"/>
        <end position="50"/>
    </location>
</feature>
<feature type="compositionally biased region" description="Pro residues" evidence="1">
    <location>
        <begin position="149"/>
        <end position="160"/>
    </location>
</feature>
<evidence type="ECO:0000256" key="1">
    <source>
        <dbReference type="SAM" id="MobiDB-lite"/>
    </source>
</evidence>
<sequence>MVSTQSATNTRTAETRRSAARSRSHHQRGLCTTSRTSPHQPAYRGAWHQSDDEILHKTVLTDHSTESRTPSTRLTPSRCQARLTSSGALHLLPQPGLSPLRSGLAPSVGPPHSGRSPQPSRPAACAPLLEARTSTDHLLQLVTNAGPNTPGPPECGPSPPGRQLSVSMPTHGAQCRRYGRPGSDAGAAVRPDRRQPRCRKRESPQADPPCPQPQKAAGSALQQGAPVQETRTPSQALPRGRACPPDGKTLRPALGCGLSEDQYGADGPGGPRTNSAVAEGSPIRIINWRNGPGPAEPHTVSAILPTGQATPPLLSRRFC</sequence>
<dbReference type="AlphaFoldDB" id="A0AAV7VWP6"/>